<evidence type="ECO:0000313" key="2">
    <source>
        <dbReference type="Proteomes" id="UP001219605"/>
    </source>
</evidence>
<evidence type="ECO:0000313" key="1">
    <source>
        <dbReference type="EMBL" id="WDZ82832.1"/>
    </source>
</evidence>
<sequence length="160" mass="17590">MTHVVHVEESIDIAAPPELVYATIVDVTRWGRFSPECTGATVVSGGGPLGVGSRFSGHNRRGPVRRWTTHCRVTVADPGREFAFDSAAIGLPIATWSYRLEPLDGGAGTRLTEVWHDNRGRLMRAIAVLVSGIRDRASHNQQSMQVTLRRLRDHLEQPTG</sequence>
<dbReference type="CDD" id="cd07812">
    <property type="entry name" value="SRPBCC"/>
    <property type="match status" value="1"/>
</dbReference>
<protein>
    <submittedName>
        <fullName evidence="1">SRPBCC family protein</fullName>
    </submittedName>
</protein>
<dbReference type="Pfam" id="PF10604">
    <property type="entry name" value="Polyketide_cyc2"/>
    <property type="match status" value="1"/>
</dbReference>
<name>A0ABY7ZIY9_9ACTN</name>
<organism evidence="1 2">
    <name type="scientific">Micromonospora cathayae</name>
    <dbReference type="NCBI Taxonomy" id="3028804"/>
    <lineage>
        <taxon>Bacteria</taxon>
        <taxon>Bacillati</taxon>
        <taxon>Actinomycetota</taxon>
        <taxon>Actinomycetes</taxon>
        <taxon>Micromonosporales</taxon>
        <taxon>Micromonosporaceae</taxon>
        <taxon>Micromonospora</taxon>
    </lineage>
</organism>
<reference evidence="1 2" key="1">
    <citation type="submission" date="2023-02" db="EMBL/GenBank/DDBJ databases">
        <authorList>
            <person name="Mo P."/>
        </authorList>
    </citation>
    <scope>NUCLEOTIDE SEQUENCE [LARGE SCALE GENOMIC DNA]</scope>
    <source>
        <strain evidence="1 2">HUAS 3</strain>
    </source>
</reference>
<dbReference type="Proteomes" id="UP001219605">
    <property type="component" value="Chromosome"/>
</dbReference>
<dbReference type="RefSeq" id="WP_275029176.1">
    <property type="nucleotide sequence ID" value="NZ_CP118615.1"/>
</dbReference>
<gene>
    <name evidence="1" type="ORF">PVK37_20425</name>
</gene>
<accession>A0ABY7ZIY9</accession>
<dbReference type="InterPro" id="IPR023393">
    <property type="entry name" value="START-like_dom_sf"/>
</dbReference>
<dbReference type="InterPro" id="IPR019587">
    <property type="entry name" value="Polyketide_cyclase/dehydratase"/>
</dbReference>
<dbReference type="Gene3D" id="3.30.530.20">
    <property type="match status" value="1"/>
</dbReference>
<dbReference type="SUPFAM" id="SSF55961">
    <property type="entry name" value="Bet v1-like"/>
    <property type="match status" value="1"/>
</dbReference>
<proteinExistence type="predicted"/>
<dbReference type="EMBL" id="CP118615">
    <property type="protein sequence ID" value="WDZ82832.1"/>
    <property type="molecule type" value="Genomic_DNA"/>
</dbReference>
<keyword evidence="2" id="KW-1185">Reference proteome</keyword>